<protein>
    <submittedName>
        <fullName evidence="1">Uncharacterized protein</fullName>
    </submittedName>
</protein>
<gene>
    <name evidence="1" type="ORF">FHG66_04095</name>
</gene>
<dbReference type="AlphaFoldDB" id="A0A5C4N6R9"/>
<proteinExistence type="predicted"/>
<reference evidence="1 2" key="1">
    <citation type="submission" date="2019-06" db="EMBL/GenBank/DDBJ databases">
        <title>YIM 131921 draft genome.</title>
        <authorList>
            <person name="Jiang L."/>
        </authorList>
    </citation>
    <scope>NUCLEOTIDE SEQUENCE [LARGE SCALE GENOMIC DNA]</scope>
    <source>
        <strain evidence="1 2">YIM 131921</strain>
    </source>
</reference>
<keyword evidence="2" id="KW-1185">Reference proteome</keyword>
<comment type="caution">
    <text evidence="1">The sequence shown here is derived from an EMBL/GenBank/DDBJ whole genome shotgun (WGS) entry which is preliminary data.</text>
</comment>
<name>A0A5C4N6R9_9RHOB</name>
<evidence type="ECO:0000313" key="1">
    <source>
        <dbReference type="EMBL" id="TNC51991.1"/>
    </source>
</evidence>
<dbReference type="EMBL" id="VDFU01000003">
    <property type="protein sequence ID" value="TNC51991.1"/>
    <property type="molecule type" value="Genomic_DNA"/>
</dbReference>
<dbReference type="OrthoDB" id="7688259at2"/>
<organism evidence="1 2">
    <name type="scientific">Rubellimicrobium rubrum</name>
    <dbReference type="NCBI Taxonomy" id="2585369"/>
    <lineage>
        <taxon>Bacteria</taxon>
        <taxon>Pseudomonadati</taxon>
        <taxon>Pseudomonadota</taxon>
        <taxon>Alphaproteobacteria</taxon>
        <taxon>Rhodobacterales</taxon>
        <taxon>Roseobacteraceae</taxon>
        <taxon>Rubellimicrobium</taxon>
    </lineage>
</organism>
<dbReference type="Proteomes" id="UP000305887">
    <property type="component" value="Unassembled WGS sequence"/>
</dbReference>
<accession>A0A5C4N6R9</accession>
<sequence length="120" mass="12736">MMEQELPVALSDLLPALAREIDGPRQAILAAEHHLTAVLQSRPAADGAAQDLQSIDLALQILNDLEGFMMRLGDHVPTDVQIDAGPAFHALKLERVAASLGAALGRQGLACTPQPPVELF</sequence>
<evidence type="ECO:0000313" key="2">
    <source>
        <dbReference type="Proteomes" id="UP000305887"/>
    </source>
</evidence>